<accession>A0A4V3H312</accession>
<feature type="transmembrane region" description="Helical" evidence="1">
    <location>
        <begin position="126"/>
        <end position="145"/>
    </location>
</feature>
<reference evidence="2 3" key="1">
    <citation type="submission" date="2019-03" db="EMBL/GenBank/DDBJ databases">
        <title>Genomic Encyclopedia of Type Strains, Phase III (KMG-III): the genomes of soil and plant-associated and newly described type strains.</title>
        <authorList>
            <person name="Whitman W."/>
        </authorList>
    </citation>
    <scope>NUCLEOTIDE SEQUENCE [LARGE SCALE GENOMIC DNA]</scope>
    <source>
        <strain evidence="2 3">CGMCC 1.12802</strain>
    </source>
</reference>
<comment type="caution">
    <text evidence="2">The sequence shown here is derived from an EMBL/GenBank/DDBJ whole genome shotgun (WGS) entry which is preliminary data.</text>
</comment>
<evidence type="ECO:0000313" key="2">
    <source>
        <dbReference type="EMBL" id="TDX87191.1"/>
    </source>
</evidence>
<keyword evidence="3" id="KW-1185">Reference proteome</keyword>
<feature type="transmembrane region" description="Helical" evidence="1">
    <location>
        <begin position="38"/>
        <end position="55"/>
    </location>
</feature>
<dbReference type="EMBL" id="SOEO01000001">
    <property type="protein sequence ID" value="TDX87191.1"/>
    <property type="molecule type" value="Genomic_DNA"/>
</dbReference>
<keyword evidence="1" id="KW-1133">Transmembrane helix</keyword>
<keyword evidence="1" id="KW-0472">Membrane</keyword>
<feature type="transmembrane region" description="Helical" evidence="1">
    <location>
        <begin position="6"/>
        <end position="26"/>
    </location>
</feature>
<dbReference type="OrthoDB" id="660780at2"/>
<dbReference type="RefSeq" id="WP_133943808.1">
    <property type="nucleotide sequence ID" value="NZ_SOEO01000001.1"/>
</dbReference>
<gene>
    <name evidence="2" type="ORF">B0I22_1374</name>
</gene>
<name>A0A4V3H312_9FLAO</name>
<dbReference type="AlphaFoldDB" id="A0A4V3H312"/>
<evidence type="ECO:0000256" key="1">
    <source>
        <dbReference type="SAM" id="Phobius"/>
    </source>
</evidence>
<proteinExistence type="predicted"/>
<organism evidence="2 3">
    <name type="scientific">Epilithonimonas xixisoli</name>
    <dbReference type="NCBI Taxonomy" id="1476462"/>
    <lineage>
        <taxon>Bacteria</taxon>
        <taxon>Pseudomonadati</taxon>
        <taxon>Bacteroidota</taxon>
        <taxon>Flavobacteriia</taxon>
        <taxon>Flavobacteriales</taxon>
        <taxon>Weeksellaceae</taxon>
        <taxon>Chryseobacterium group</taxon>
        <taxon>Epilithonimonas</taxon>
    </lineage>
</organism>
<sequence>MKNKFLLCNIIFILSLIILFLNDHFLKLHFHNWFTGKLSDVAGIVLLPFLLTYFFPKLQQNSVYITALFFTFWKSPYSEKFIEIYNVISPISIHRVVDYTDLIVLFFLVIPYCFFRNQDKINSVVINRLSPVFLVFPSVLVLMSTSPSHYYKYVPYNGNLIFDNSTSFIIPKTKEELLDEFKKRNVNVYKDTTRIIAENKWRYFEAVRVNQKNLNNNKEIFKVANDSVKELILKEIDRSNDYKIDKLKLDDQTIENIQFYMQKDESGSGTSFSLKSITIERNLREDKVERKLRKVYKKLLEEEFKNF</sequence>
<dbReference type="Proteomes" id="UP000295313">
    <property type="component" value="Unassembled WGS sequence"/>
</dbReference>
<keyword evidence="1" id="KW-0812">Transmembrane</keyword>
<protein>
    <submittedName>
        <fullName evidence="2">Uncharacterized protein</fullName>
    </submittedName>
</protein>
<evidence type="ECO:0000313" key="3">
    <source>
        <dbReference type="Proteomes" id="UP000295313"/>
    </source>
</evidence>